<name>A0A2C6K1V7_9APIC</name>
<comment type="caution">
    <text evidence="9">The sequence shown here is derived from an EMBL/GenBank/DDBJ whole genome shotgun (WGS) entry which is preliminary data.</text>
</comment>
<feature type="region of interest" description="Disordered" evidence="6">
    <location>
        <begin position="1"/>
        <end position="48"/>
    </location>
</feature>
<feature type="region of interest" description="Disordered" evidence="6">
    <location>
        <begin position="259"/>
        <end position="317"/>
    </location>
</feature>
<evidence type="ECO:0000256" key="3">
    <source>
        <dbReference type="ARBA" id="ARBA00022552"/>
    </source>
</evidence>
<gene>
    <name evidence="9" type="ORF">CSUI_006201</name>
</gene>
<keyword evidence="1" id="KW-0963">Cytoplasm</keyword>
<keyword evidence="2" id="KW-0690">Ribosome biogenesis</keyword>
<dbReference type="GO" id="GO:0030490">
    <property type="term" value="P:maturation of SSU-rRNA"/>
    <property type="evidence" value="ECO:0007669"/>
    <property type="project" value="TreeGrafter"/>
</dbReference>
<dbReference type="Pfam" id="PF04034">
    <property type="entry name" value="Ribo_biogen_C"/>
    <property type="match status" value="1"/>
</dbReference>
<dbReference type="OrthoDB" id="10262062at2759"/>
<dbReference type="VEuPathDB" id="ToxoDB:CSUI_006201"/>
<dbReference type="Proteomes" id="UP000221165">
    <property type="component" value="Unassembled WGS sequence"/>
</dbReference>
<keyword evidence="5" id="KW-0949">S-adenosyl-L-methionine</keyword>
<sequence>MGRRRPPPGGDKDTDDGQASSIGALADGPSANQGGRPRHGSTRVGQQTRISAADAAALRRHLSVHSLIRKLATEKQSGPCEARNRDAEVRMSAQLGGCEEDLFPERQEDPVGDDTSRESCISTPDEVHELMVDAQASAYRNTFSQGAWQPAEEDEDSTDPGQRSDGESAGPVECFKAGVKIGLLLLDFGECDAKRCSGRKLTRHKRVRLIKVPSGPCNRGVKSAEKKSNVAGRSSGWRTYDRVPEGGFRRLEAVGLVDSEEPTPAEVAEPAHGLPGRPTAAEPPVGTPLDDLEGAEGQSRRNSRHTENPSLFRKGDSVRQRGRGRFRGILLTPFFKERNKLLSKADLPIMQSGGLGVVDCSWNRVGEEGKSSRINMTRGNGRFLPYLVAANPTHYGRPYELNCVEAFAAALIIVGYQEQAEDLLKLFKWGMNFALLNKEAFSRYCSAGETEASMIRAEREVLDDIERCRQARSLENSKGWERLSSEESENENDPNERDPEPPPRICSE</sequence>
<evidence type="ECO:0000259" key="7">
    <source>
        <dbReference type="Pfam" id="PF04034"/>
    </source>
</evidence>
<dbReference type="AlphaFoldDB" id="A0A2C6K1V7"/>
<feature type="region of interest" description="Disordered" evidence="6">
    <location>
        <begin position="218"/>
        <end position="238"/>
    </location>
</feature>
<evidence type="ECO:0000313" key="9">
    <source>
        <dbReference type="EMBL" id="PHJ19961.1"/>
    </source>
</evidence>
<dbReference type="RefSeq" id="XP_067921653.1">
    <property type="nucleotide sequence ID" value="XM_068066365.1"/>
</dbReference>
<reference evidence="9 10" key="1">
    <citation type="journal article" date="2017" name="Int. J. Parasitol.">
        <title>The genome of the protozoan parasite Cystoisospora suis and a reverse vaccinology approach to identify vaccine candidates.</title>
        <authorList>
            <person name="Palmieri N."/>
            <person name="Shrestha A."/>
            <person name="Ruttkowski B."/>
            <person name="Beck T."/>
            <person name="Vogl C."/>
            <person name="Tomley F."/>
            <person name="Blake D.P."/>
            <person name="Joachim A."/>
        </authorList>
    </citation>
    <scope>NUCLEOTIDE SEQUENCE [LARGE SCALE GENOMIC DNA]</scope>
    <source>
        <strain evidence="9 10">Wien I</strain>
    </source>
</reference>
<accession>A0A2C6K1V7</accession>
<evidence type="ECO:0000256" key="2">
    <source>
        <dbReference type="ARBA" id="ARBA00022517"/>
    </source>
</evidence>
<feature type="domain" description="RNase L inhibitor RLI-like possible metal-binding" evidence="8">
    <location>
        <begin position="186"/>
        <end position="213"/>
    </location>
</feature>
<feature type="domain" description="16S/18S rRNA aminocarboxypropyltransferase Tsr3 C-terminal" evidence="7">
    <location>
        <begin position="338"/>
        <end position="460"/>
    </location>
</feature>
<evidence type="ECO:0000313" key="10">
    <source>
        <dbReference type="Proteomes" id="UP000221165"/>
    </source>
</evidence>
<evidence type="ECO:0000256" key="4">
    <source>
        <dbReference type="ARBA" id="ARBA00022679"/>
    </source>
</evidence>
<feature type="compositionally biased region" description="Basic and acidic residues" evidence="6">
    <location>
        <begin position="494"/>
        <end position="508"/>
    </location>
</feature>
<dbReference type="Pfam" id="PF04068">
    <property type="entry name" value="Fer4_RLI"/>
    <property type="match status" value="1"/>
</dbReference>
<proteinExistence type="predicted"/>
<dbReference type="InterPro" id="IPR007177">
    <property type="entry name" value="Tsr3_C"/>
</dbReference>
<evidence type="ECO:0000256" key="6">
    <source>
        <dbReference type="SAM" id="MobiDB-lite"/>
    </source>
</evidence>
<evidence type="ECO:0000256" key="5">
    <source>
        <dbReference type="ARBA" id="ARBA00022691"/>
    </source>
</evidence>
<protein>
    <submittedName>
        <fullName evidence="9">Duf367 domain-containing protein</fullName>
    </submittedName>
</protein>
<keyword evidence="4" id="KW-0808">Transferase</keyword>
<keyword evidence="3" id="KW-0698">rRNA processing</keyword>
<feature type="region of interest" description="Disordered" evidence="6">
    <location>
        <begin position="476"/>
        <end position="508"/>
    </location>
</feature>
<organism evidence="9 10">
    <name type="scientific">Cystoisospora suis</name>
    <dbReference type="NCBI Taxonomy" id="483139"/>
    <lineage>
        <taxon>Eukaryota</taxon>
        <taxon>Sar</taxon>
        <taxon>Alveolata</taxon>
        <taxon>Apicomplexa</taxon>
        <taxon>Conoidasida</taxon>
        <taxon>Coccidia</taxon>
        <taxon>Eucoccidiorida</taxon>
        <taxon>Eimeriorina</taxon>
        <taxon>Sarcocystidae</taxon>
        <taxon>Cystoisospora</taxon>
    </lineage>
</organism>
<dbReference type="InterPro" id="IPR022968">
    <property type="entry name" value="Tsr3-like"/>
</dbReference>
<dbReference type="GO" id="GO:0106388">
    <property type="term" value="F:rRNA small subunit aminocarboxypropyltransferase activity"/>
    <property type="evidence" value="ECO:0007669"/>
    <property type="project" value="InterPro"/>
</dbReference>
<evidence type="ECO:0000256" key="1">
    <source>
        <dbReference type="ARBA" id="ARBA00022490"/>
    </source>
</evidence>
<dbReference type="PANTHER" id="PTHR20426:SF0">
    <property type="entry name" value="18S RRNA AMINOCARBOXYPROPYLTRANSFERASE"/>
    <property type="match status" value="1"/>
</dbReference>
<evidence type="ECO:0000259" key="8">
    <source>
        <dbReference type="Pfam" id="PF04068"/>
    </source>
</evidence>
<keyword evidence="10" id="KW-1185">Reference proteome</keyword>
<dbReference type="EMBL" id="MIGC01003098">
    <property type="protein sequence ID" value="PHJ19961.1"/>
    <property type="molecule type" value="Genomic_DNA"/>
</dbReference>
<dbReference type="InterPro" id="IPR007209">
    <property type="entry name" value="RNaseL-inhib-like_metal-bd_dom"/>
</dbReference>
<dbReference type="GeneID" id="94429576"/>
<feature type="region of interest" description="Disordered" evidence="6">
    <location>
        <begin position="145"/>
        <end position="171"/>
    </location>
</feature>
<dbReference type="PANTHER" id="PTHR20426">
    <property type="entry name" value="RIBOSOME BIOGENESIS PROTEIN TSR3 HOMOLOG"/>
    <property type="match status" value="1"/>
</dbReference>